<keyword evidence="5" id="KW-1185">Reference proteome</keyword>
<evidence type="ECO:0000313" key="4">
    <source>
        <dbReference type="EMBL" id="ELY46873.1"/>
    </source>
</evidence>
<dbReference type="NCBIfam" id="TIGR01766">
    <property type="entry name" value="IS200/IS605 family accessory protein TnpB-like domain"/>
    <property type="match status" value="1"/>
</dbReference>
<gene>
    <name evidence="4" type="ORF">C496_00390</name>
</gene>
<sequence length="445" mass="51059">MDQDADASLRETVEQFKHCANTASEWCWHGDDGYHVTSKAKAERALYDQLRDETNLTANLVQKGIRRAVEAVKSGVERLKRGERTSQPYFSADSAVYNKRSATFHRDHVSLSTVNGRVECDYILPDDSETPPTKYVSDEDFEFRMAHLQYRDGDWYLHASMRKVEADEESPESESKHRTVLGVDLGVNNVAVASTGRFWSADEFNHWRQEYEKRRASLQQCGSRQAHENIESIGQKEYGRFEIYLHTVANELIEEAVENDCSHIVFEELTHIRENIPEATWQHIWAFRRLYEYVEYKAEEHGIEVVQVDPRNTSKRCSTCGFTHDDNRHQESFECQQCGYENHADYNASKNIGLQYLRRRQNAGDGGAGYENHADYNASKNIGLQYLRRRQNAGDGGAPVDVRLNRGTLNVSGEYVPPATTDGGIERESTRKPYPQRARSSDRAK</sequence>
<dbReference type="STRING" id="1114856.GCA_000383975_01896"/>
<dbReference type="GO" id="GO:0003677">
    <property type="term" value="F:DNA binding"/>
    <property type="evidence" value="ECO:0007669"/>
    <property type="project" value="UniProtKB-KW"/>
</dbReference>
<dbReference type="Pfam" id="PF07282">
    <property type="entry name" value="Cas12f1-like_TNB"/>
    <property type="match status" value="1"/>
</dbReference>
<accession>L9WEX7</accession>
<evidence type="ECO:0000256" key="1">
    <source>
        <dbReference type="ARBA" id="ARBA00023125"/>
    </source>
</evidence>
<dbReference type="AlphaFoldDB" id="L9WEX7"/>
<dbReference type="InterPro" id="IPR010095">
    <property type="entry name" value="Cas12f1-like_TNB"/>
</dbReference>
<dbReference type="PANTHER" id="PTHR30405">
    <property type="entry name" value="TRANSPOSASE"/>
    <property type="match status" value="1"/>
</dbReference>
<reference evidence="4 5" key="1">
    <citation type="journal article" date="2014" name="PLoS Genet.">
        <title>Phylogenetically driven sequencing of extremely halophilic archaea reveals strategies for static and dynamic osmo-response.</title>
        <authorList>
            <person name="Becker E.A."/>
            <person name="Seitzer P.M."/>
            <person name="Tritt A."/>
            <person name="Larsen D."/>
            <person name="Krusor M."/>
            <person name="Yao A.I."/>
            <person name="Wu D."/>
            <person name="Madern D."/>
            <person name="Eisen J.A."/>
            <person name="Darling A.E."/>
            <person name="Facciotti M.T."/>
        </authorList>
    </citation>
    <scope>NUCLEOTIDE SEQUENCE [LARGE SCALE GENOMIC DNA]</scope>
    <source>
        <strain evidence="4 5">GA33</strain>
    </source>
</reference>
<dbReference type="NCBIfam" id="NF040570">
    <property type="entry name" value="guided_TnpB"/>
    <property type="match status" value="1"/>
</dbReference>
<keyword evidence="1" id="KW-0238">DNA-binding</keyword>
<feature type="region of interest" description="Disordered" evidence="2">
    <location>
        <begin position="409"/>
        <end position="445"/>
    </location>
</feature>
<organism evidence="4 5">
    <name type="scientific">Natronorubrum tibetense GA33</name>
    <dbReference type="NCBI Taxonomy" id="1114856"/>
    <lineage>
        <taxon>Archaea</taxon>
        <taxon>Methanobacteriati</taxon>
        <taxon>Methanobacteriota</taxon>
        <taxon>Stenosarchaea group</taxon>
        <taxon>Halobacteria</taxon>
        <taxon>Halobacteriales</taxon>
        <taxon>Natrialbaceae</taxon>
        <taxon>Natronorubrum</taxon>
    </lineage>
</organism>
<name>L9WEX7_9EURY</name>
<evidence type="ECO:0000259" key="3">
    <source>
        <dbReference type="Pfam" id="PF07282"/>
    </source>
</evidence>
<evidence type="ECO:0000313" key="5">
    <source>
        <dbReference type="Proteomes" id="UP000011599"/>
    </source>
</evidence>
<evidence type="ECO:0000256" key="2">
    <source>
        <dbReference type="SAM" id="MobiDB-lite"/>
    </source>
</evidence>
<dbReference type="EMBL" id="AOHW01000001">
    <property type="protein sequence ID" value="ELY46873.1"/>
    <property type="molecule type" value="Genomic_DNA"/>
</dbReference>
<dbReference type="PANTHER" id="PTHR30405:SF26">
    <property type="entry name" value="TRANSPOSASE, PROBABLY IS605-TNPB FAMILY"/>
    <property type="match status" value="1"/>
</dbReference>
<comment type="caution">
    <text evidence="4">The sequence shown here is derived from an EMBL/GenBank/DDBJ whole genome shotgun (WGS) entry which is preliminary data.</text>
</comment>
<dbReference type="Proteomes" id="UP000011599">
    <property type="component" value="Unassembled WGS sequence"/>
</dbReference>
<feature type="domain" description="Cas12f1-like TNB" evidence="3">
    <location>
        <begin position="287"/>
        <end position="352"/>
    </location>
</feature>
<dbReference type="eggNOG" id="arCOG00679">
    <property type="taxonomic scope" value="Archaea"/>
</dbReference>
<proteinExistence type="predicted"/>
<dbReference type="PATRIC" id="fig|1114856.3.peg.84"/>
<dbReference type="InterPro" id="IPR051399">
    <property type="entry name" value="RNA-guided_DNA_endo/Transpos"/>
</dbReference>
<protein>
    <submittedName>
        <fullName evidence="4">Transposase, IS605 OrfB family protein</fullName>
    </submittedName>
</protein>